<comment type="caution">
    <text evidence="2">The sequence shown here is derived from an EMBL/GenBank/DDBJ whole genome shotgun (WGS) entry which is preliminary data.</text>
</comment>
<accession>A0AAV2RF97</accession>
<dbReference type="PANTHER" id="PTHR31751">
    <property type="entry name" value="SI:CH211-108C17.2-RELATED-RELATED"/>
    <property type="match status" value="1"/>
</dbReference>
<dbReference type="InterPro" id="IPR049012">
    <property type="entry name" value="Mutator_transp_dom"/>
</dbReference>
<protein>
    <recommendedName>
        <fullName evidence="1">Mutator-like transposase domain-containing protein</fullName>
    </recommendedName>
</protein>
<feature type="non-terminal residue" evidence="2">
    <location>
        <position position="388"/>
    </location>
</feature>
<organism evidence="2 3">
    <name type="scientific">Meganyctiphanes norvegica</name>
    <name type="common">Northern krill</name>
    <name type="synonym">Thysanopoda norvegica</name>
    <dbReference type="NCBI Taxonomy" id="48144"/>
    <lineage>
        <taxon>Eukaryota</taxon>
        <taxon>Metazoa</taxon>
        <taxon>Ecdysozoa</taxon>
        <taxon>Arthropoda</taxon>
        <taxon>Crustacea</taxon>
        <taxon>Multicrustacea</taxon>
        <taxon>Malacostraca</taxon>
        <taxon>Eumalacostraca</taxon>
        <taxon>Eucarida</taxon>
        <taxon>Euphausiacea</taxon>
        <taxon>Euphausiidae</taxon>
        <taxon>Meganyctiphanes</taxon>
    </lineage>
</organism>
<dbReference type="Pfam" id="PF20700">
    <property type="entry name" value="Mutator"/>
    <property type="match status" value="1"/>
</dbReference>
<dbReference type="PANTHER" id="PTHR31751:SF44">
    <property type="entry name" value="SI:CH211-211K8.4-RELATED"/>
    <property type="match status" value="1"/>
</dbReference>
<dbReference type="AlphaFoldDB" id="A0AAV2RF97"/>
<proteinExistence type="predicted"/>
<evidence type="ECO:0000259" key="1">
    <source>
        <dbReference type="Pfam" id="PF20700"/>
    </source>
</evidence>
<evidence type="ECO:0000313" key="2">
    <source>
        <dbReference type="EMBL" id="CAL4122651.1"/>
    </source>
</evidence>
<evidence type="ECO:0000313" key="3">
    <source>
        <dbReference type="Proteomes" id="UP001497623"/>
    </source>
</evidence>
<dbReference type="Proteomes" id="UP001497623">
    <property type="component" value="Unassembled WGS sequence"/>
</dbReference>
<keyword evidence="3" id="KW-1185">Reference proteome</keyword>
<name>A0AAV2RF97_MEGNR</name>
<gene>
    <name evidence="2" type="ORF">MNOR_LOCUS23373</name>
</gene>
<reference evidence="2 3" key="1">
    <citation type="submission" date="2024-05" db="EMBL/GenBank/DDBJ databases">
        <authorList>
            <person name="Wallberg A."/>
        </authorList>
    </citation>
    <scope>NUCLEOTIDE SEQUENCE [LARGE SCALE GENOMIC DNA]</scope>
</reference>
<dbReference type="EMBL" id="CAXKWB010020520">
    <property type="protein sequence ID" value="CAL4122651.1"/>
    <property type="molecule type" value="Genomic_DNA"/>
</dbReference>
<sequence>MPAGNLDISAAISFNGASPTDVLRVLKSAGIETISYTTYLRHRRELIDPTIYNYWRLHQKEMFDEMKSKETGLILGGDGRSDSPGHCAKYGSYSTMELSANKIIDIQMVQKNEVTSSNAMELEGLKRSLKCLEDSKLEIKTIVTDRHPSIQKFLRLSKKHVKHEYDTWHVAKGFKKKILKLIKSCPELAPWVKSIINHIYWSASSSKDDKPEMIVAKWLSICNHIKNKHTGHEDKLFPKCDHETKRNRGQNKKKWLKPKSKGYDAFCELAQNKRLLNDVRKLSPGNQTSNIEAFHSLINQFAPKRLHFSYIGMLTRLYLAAIHYNKNSDRPQAVDKTGKPAVVTTFPKYTSDCKIRAKKVPPKYDYVKELKRLLLARIHNGRQCYDKE</sequence>
<feature type="domain" description="Mutator-like transposase" evidence="1">
    <location>
        <begin position="110"/>
        <end position="230"/>
    </location>
</feature>